<dbReference type="SUPFAM" id="SSF81383">
    <property type="entry name" value="F-box domain"/>
    <property type="match status" value="1"/>
</dbReference>
<gene>
    <name evidence="3" type="ORF">QYE76_036325</name>
</gene>
<dbReference type="Pfam" id="PF24750">
    <property type="entry name" value="b-prop_At3g26010-like"/>
    <property type="match status" value="1"/>
</dbReference>
<dbReference type="AlphaFoldDB" id="A0AAD8R1R9"/>
<dbReference type="PANTHER" id="PTHR35546">
    <property type="entry name" value="F-BOX PROTEIN INTERACTION DOMAIN PROTEIN-RELATED"/>
    <property type="match status" value="1"/>
</dbReference>
<proteinExistence type="predicted"/>
<evidence type="ECO:0000313" key="4">
    <source>
        <dbReference type="Proteomes" id="UP001231189"/>
    </source>
</evidence>
<evidence type="ECO:0000256" key="1">
    <source>
        <dbReference type="SAM" id="MobiDB-lite"/>
    </source>
</evidence>
<dbReference type="InterPro" id="IPR001810">
    <property type="entry name" value="F-box_dom"/>
</dbReference>
<feature type="region of interest" description="Disordered" evidence="1">
    <location>
        <begin position="1"/>
        <end position="25"/>
    </location>
</feature>
<keyword evidence="4" id="KW-1185">Reference proteome</keyword>
<dbReference type="SMART" id="SM00256">
    <property type="entry name" value="FBOX"/>
    <property type="match status" value="1"/>
</dbReference>
<evidence type="ECO:0000259" key="2">
    <source>
        <dbReference type="PROSITE" id="PS50181"/>
    </source>
</evidence>
<comment type="caution">
    <text evidence="3">The sequence shown here is derived from an EMBL/GenBank/DDBJ whole genome shotgun (WGS) entry which is preliminary data.</text>
</comment>
<dbReference type="PROSITE" id="PS50181">
    <property type="entry name" value="FBOX"/>
    <property type="match status" value="1"/>
</dbReference>
<dbReference type="Proteomes" id="UP001231189">
    <property type="component" value="Unassembled WGS sequence"/>
</dbReference>
<reference evidence="3" key="1">
    <citation type="submission" date="2023-07" db="EMBL/GenBank/DDBJ databases">
        <title>A chromosome-level genome assembly of Lolium multiflorum.</title>
        <authorList>
            <person name="Chen Y."/>
            <person name="Copetti D."/>
            <person name="Kolliker R."/>
            <person name="Studer B."/>
        </authorList>
    </citation>
    <scope>NUCLEOTIDE SEQUENCE</scope>
    <source>
        <strain evidence="3">02402/16</strain>
        <tissue evidence="3">Leaf</tissue>
    </source>
</reference>
<dbReference type="Pfam" id="PF00646">
    <property type="entry name" value="F-box"/>
    <property type="match status" value="1"/>
</dbReference>
<dbReference type="CDD" id="cd22157">
    <property type="entry name" value="F-box_AtFBW1-like"/>
    <property type="match status" value="1"/>
</dbReference>
<dbReference type="InterPro" id="IPR056592">
    <property type="entry name" value="Beta-prop_At3g26010-like"/>
</dbReference>
<protein>
    <recommendedName>
        <fullName evidence="2">F-box domain-containing protein</fullName>
    </recommendedName>
</protein>
<dbReference type="Gene3D" id="1.20.1280.50">
    <property type="match status" value="1"/>
</dbReference>
<sequence>MHFPLDYSLPRDEGRRSTRVRSSSAPALHRVTTAERLTDDLLAEILSRMSAKSLCRFKCVSKRWLSLIDHPDHRTNLPQTMVGFFYRCTSKDRTRFQFTSVMRGSCRPPINTSLTFLPNHRRVILLDASNGLLLCLWFTSSQGTESRYVVCNPATAKWVALPDPDHACDQDTVHLGFDPAVSSHFYVFALLEKDYGEWNPYLCGVEVYSSQTGRWLHKEDEWNDTQLCSGFSFKPPNIN</sequence>
<dbReference type="InterPro" id="IPR036047">
    <property type="entry name" value="F-box-like_dom_sf"/>
</dbReference>
<feature type="domain" description="F-box" evidence="2">
    <location>
        <begin position="31"/>
        <end position="77"/>
    </location>
</feature>
<organism evidence="3 4">
    <name type="scientific">Lolium multiflorum</name>
    <name type="common">Italian ryegrass</name>
    <name type="synonym">Lolium perenne subsp. multiflorum</name>
    <dbReference type="NCBI Taxonomy" id="4521"/>
    <lineage>
        <taxon>Eukaryota</taxon>
        <taxon>Viridiplantae</taxon>
        <taxon>Streptophyta</taxon>
        <taxon>Embryophyta</taxon>
        <taxon>Tracheophyta</taxon>
        <taxon>Spermatophyta</taxon>
        <taxon>Magnoliopsida</taxon>
        <taxon>Liliopsida</taxon>
        <taxon>Poales</taxon>
        <taxon>Poaceae</taxon>
        <taxon>BOP clade</taxon>
        <taxon>Pooideae</taxon>
        <taxon>Poodae</taxon>
        <taxon>Poeae</taxon>
        <taxon>Poeae Chloroplast Group 2 (Poeae type)</taxon>
        <taxon>Loliodinae</taxon>
        <taxon>Loliinae</taxon>
        <taxon>Lolium</taxon>
    </lineage>
</organism>
<name>A0AAD8R1R9_LOLMU</name>
<accession>A0AAD8R1R9</accession>
<dbReference type="PANTHER" id="PTHR35546:SF105">
    <property type="entry name" value="OS05G0139200 PROTEIN"/>
    <property type="match status" value="1"/>
</dbReference>
<dbReference type="InterPro" id="IPR055290">
    <property type="entry name" value="At3g26010-like"/>
</dbReference>
<evidence type="ECO:0000313" key="3">
    <source>
        <dbReference type="EMBL" id="KAK1612652.1"/>
    </source>
</evidence>
<dbReference type="EMBL" id="JAUUTY010000007">
    <property type="protein sequence ID" value="KAK1612652.1"/>
    <property type="molecule type" value="Genomic_DNA"/>
</dbReference>